<dbReference type="PROSITE" id="PS01229">
    <property type="entry name" value="COF_2"/>
    <property type="match status" value="1"/>
</dbReference>
<dbReference type="InterPro" id="IPR036412">
    <property type="entry name" value="HAD-like_sf"/>
</dbReference>
<dbReference type="NCBIfam" id="TIGR00099">
    <property type="entry name" value="Cof-subfamily"/>
    <property type="match status" value="1"/>
</dbReference>
<reference evidence="1" key="1">
    <citation type="submission" date="2021-04" db="EMBL/GenBank/DDBJ databases">
        <title>Genome seq and assembly of Bacillus sp.</title>
        <authorList>
            <person name="Chhetri G."/>
        </authorList>
    </citation>
    <scope>NUCLEOTIDE SEQUENCE</scope>
    <source>
        <strain evidence="1">RG28</strain>
    </source>
</reference>
<dbReference type="Gene3D" id="3.40.50.1000">
    <property type="entry name" value="HAD superfamily/HAD-like"/>
    <property type="match status" value="1"/>
</dbReference>
<dbReference type="SUPFAM" id="SSF56784">
    <property type="entry name" value="HAD-like"/>
    <property type="match status" value="1"/>
</dbReference>
<proteinExistence type="predicted"/>
<gene>
    <name evidence="1" type="ORF">J5Y03_07295</name>
</gene>
<protein>
    <submittedName>
        <fullName evidence="1">HAD family phosphatase</fullName>
    </submittedName>
</protein>
<dbReference type="InterPro" id="IPR023214">
    <property type="entry name" value="HAD_sf"/>
</dbReference>
<keyword evidence="2" id="KW-1185">Reference proteome</keyword>
<dbReference type="SFLD" id="SFLDS00003">
    <property type="entry name" value="Haloacid_Dehalogenase"/>
    <property type="match status" value="1"/>
</dbReference>
<name>A0A940NMQ6_9BACI</name>
<dbReference type="InterPro" id="IPR000150">
    <property type="entry name" value="Cof"/>
</dbReference>
<dbReference type="SFLD" id="SFLDG01144">
    <property type="entry name" value="C2.B.4:_PGP_Like"/>
    <property type="match status" value="1"/>
</dbReference>
<dbReference type="CDD" id="cd07516">
    <property type="entry name" value="HAD_Pase"/>
    <property type="match status" value="1"/>
</dbReference>
<dbReference type="Proteomes" id="UP000682134">
    <property type="component" value="Unassembled WGS sequence"/>
</dbReference>
<dbReference type="Gene3D" id="3.30.1240.10">
    <property type="match status" value="1"/>
</dbReference>
<dbReference type="SFLD" id="SFLDG01140">
    <property type="entry name" value="C2.B:_Phosphomannomutase_and_P"/>
    <property type="match status" value="1"/>
</dbReference>
<sequence>MTYKMIVLDIDDTLLTDEKVISERTKDSLLKAQELGVKVVLASGRPTYGMHNLAEELLLQEYGSYVLSFNGGIITDYKTKENVYECTLTKEQAHELYELSKKHNVFVHTYVGDEIITEKGNPFTDIEGDLTGMDIKEVPSFVEHIQNDVVKLLMLEAPEKLEIVEQTLQKELEGKISVMRSKPFFLELTNFEVDKGKSLNHLIQILGIKQDEVIAIGDGYNDLPMIKFAGLGVAMGNAADDIKSQADYITDTNNNDGVAKVVEKFILNAY</sequence>
<dbReference type="PANTHER" id="PTHR10000:SF8">
    <property type="entry name" value="HAD SUPERFAMILY HYDROLASE-LIKE, TYPE 3"/>
    <property type="match status" value="1"/>
</dbReference>
<organism evidence="1 2">
    <name type="scientific">Gottfriedia endophytica</name>
    <dbReference type="NCBI Taxonomy" id="2820819"/>
    <lineage>
        <taxon>Bacteria</taxon>
        <taxon>Bacillati</taxon>
        <taxon>Bacillota</taxon>
        <taxon>Bacilli</taxon>
        <taxon>Bacillales</taxon>
        <taxon>Bacillaceae</taxon>
        <taxon>Gottfriedia</taxon>
    </lineage>
</organism>
<dbReference type="GO" id="GO:0016791">
    <property type="term" value="F:phosphatase activity"/>
    <property type="evidence" value="ECO:0007669"/>
    <property type="project" value="TreeGrafter"/>
</dbReference>
<accession>A0A940NMQ6</accession>
<dbReference type="Pfam" id="PF08282">
    <property type="entry name" value="Hydrolase_3"/>
    <property type="match status" value="1"/>
</dbReference>
<dbReference type="GO" id="GO:0005829">
    <property type="term" value="C:cytosol"/>
    <property type="evidence" value="ECO:0007669"/>
    <property type="project" value="TreeGrafter"/>
</dbReference>
<dbReference type="RefSeq" id="WP_209404109.1">
    <property type="nucleotide sequence ID" value="NZ_JAGIYQ010000004.1"/>
</dbReference>
<dbReference type="NCBIfam" id="TIGR01484">
    <property type="entry name" value="HAD-SF-IIB"/>
    <property type="match status" value="1"/>
</dbReference>
<evidence type="ECO:0000313" key="1">
    <source>
        <dbReference type="EMBL" id="MBP0724994.1"/>
    </source>
</evidence>
<evidence type="ECO:0000313" key="2">
    <source>
        <dbReference type="Proteomes" id="UP000682134"/>
    </source>
</evidence>
<dbReference type="InterPro" id="IPR006379">
    <property type="entry name" value="HAD-SF_hydro_IIB"/>
</dbReference>
<dbReference type="PANTHER" id="PTHR10000">
    <property type="entry name" value="PHOSPHOSERINE PHOSPHATASE"/>
    <property type="match status" value="1"/>
</dbReference>
<dbReference type="AlphaFoldDB" id="A0A940NMQ6"/>
<dbReference type="GO" id="GO:0000287">
    <property type="term" value="F:magnesium ion binding"/>
    <property type="evidence" value="ECO:0007669"/>
    <property type="project" value="TreeGrafter"/>
</dbReference>
<comment type="caution">
    <text evidence="1">The sequence shown here is derived from an EMBL/GenBank/DDBJ whole genome shotgun (WGS) entry which is preliminary data.</text>
</comment>
<dbReference type="EMBL" id="JAGIYQ010000004">
    <property type="protein sequence ID" value="MBP0724994.1"/>
    <property type="molecule type" value="Genomic_DNA"/>
</dbReference>